<keyword evidence="12" id="KW-0830">Ubiquinone</keyword>
<keyword evidence="7 15" id="KW-0479">Metal-binding</keyword>
<evidence type="ECO:0000313" key="19">
    <source>
        <dbReference type="EMBL" id="AFP84978.1"/>
    </source>
</evidence>
<dbReference type="Gene3D" id="2.40.40.20">
    <property type="match status" value="1"/>
</dbReference>
<dbReference type="Pfam" id="PF10588">
    <property type="entry name" value="NADH-G_4Fe-4S_3"/>
    <property type="match status" value="1"/>
</dbReference>
<dbReference type="InterPro" id="IPR001041">
    <property type="entry name" value="2Fe-2S_ferredoxin-type"/>
</dbReference>
<evidence type="ECO:0000256" key="9">
    <source>
        <dbReference type="ARBA" id="ARBA00023004"/>
    </source>
</evidence>
<dbReference type="FunFam" id="2.40.40.20:FF:000014">
    <property type="entry name" value="NADH-quinone oxidoreductase"/>
    <property type="match status" value="1"/>
</dbReference>
<dbReference type="GO" id="GO:0051537">
    <property type="term" value="F:2 iron, 2 sulfur cluster binding"/>
    <property type="evidence" value="ECO:0007669"/>
    <property type="project" value="UniProtKB-UniRule"/>
</dbReference>
<dbReference type="SUPFAM" id="SSF54862">
    <property type="entry name" value="4Fe-4S ferredoxins"/>
    <property type="match status" value="1"/>
</dbReference>
<dbReference type="PANTHER" id="PTHR43105">
    <property type="entry name" value="RESPIRATORY NITRATE REDUCTASE"/>
    <property type="match status" value="1"/>
</dbReference>
<dbReference type="GO" id="GO:0048038">
    <property type="term" value="F:quinone binding"/>
    <property type="evidence" value="ECO:0007669"/>
    <property type="project" value="UniProtKB-UniRule"/>
</dbReference>
<evidence type="ECO:0000256" key="1">
    <source>
        <dbReference type="ARBA" id="ARBA00001966"/>
    </source>
</evidence>
<dbReference type="PROSITE" id="PS51085">
    <property type="entry name" value="2FE2S_FER_2"/>
    <property type="match status" value="1"/>
</dbReference>
<dbReference type="InterPro" id="IPR036010">
    <property type="entry name" value="2Fe-2S_ferredoxin-like_sf"/>
</dbReference>
<dbReference type="Pfam" id="PF22117">
    <property type="entry name" value="Fer4_Nqo3"/>
    <property type="match status" value="1"/>
</dbReference>
<dbReference type="SUPFAM" id="SSF50692">
    <property type="entry name" value="ADC-like"/>
    <property type="match status" value="1"/>
</dbReference>
<evidence type="ECO:0000259" key="16">
    <source>
        <dbReference type="PROSITE" id="PS51085"/>
    </source>
</evidence>
<dbReference type="FunFam" id="3.40.50.740:FF:000006">
    <property type="entry name" value="NADH-quinone oxidoreductase"/>
    <property type="match status" value="1"/>
</dbReference>
<evidence type="ECO:0000256" key="2">
    <source>
        <dbReference type="ARBA" id="ARBA00002378"/>
    </source>
</evidence>
<comment type="function">
    <text evidence="15">NDH-1 shuttles electrons from NADH, via FMN and iron-sulfur (Fe-S) centers, to quinones in the respiratory chain. Couples the redox reaction to proton translocation (for every two electrons transferred, four hydrogen ions are translocated across the cytoplasmic membrane), and thus conserves the redox energy in a proton gradient.</text>
</comment>
<dbReference type="GO" id="GO:0051539">
    <property type="term" value="F:4 iron, 4 sulfur cluster binding"/>
    <property type="evidence" value="ECO:0007669"/>
    <property type="project" value="UniProtKB-KW"/>
</dbReference>
<evidence type="ECO:0000256" key="3">
    <source>
        <dbReference type="ARBA" id="ARBA00005404"/>
    </source>
</evidence>
<comment type="function">
    <text evidence="2">NDH-1 shuttles electrons from NADH, via FMN and iron-sulfur (Fe-S) centers, to quinones in the respiratory chain. The immediate electron acceptor for the enzyme in this species is believed to be ubiquinone. Couples the redox reaction to proton translocation (for every two electrons transferred, four hydrogen ions are translocated across the cytoplasmic membrane), and thus conserves the redox energy in a proton gradient.</text>
</comment>
<evidence type="ECO:0000259" key="18">
    <source>
        <dbReference type="PROSITE" id="PS51839"/>
    </source>
</evidence>
<sequence>MLTLATIHVDGKEYEVNKSDNLLAVCLSLGFEIPYFCWHPALGSIGSCRQCAVKQYQNTKDARRSQLVMSCMTPAADGTCISIVDDEAKLFRQNVVEWLLTNHPHDCPVCEEGGHCHLQDMTVMTGQHFRRYRFSKRTHRNQYLGPFISHEMNRCIACYRCIRYYKDYTDGDDLGVYGAHDNIYFGRLKDGVLESEFSGNLVEICPTGVFTDKTHAKRYNRKWDMQFAPSICHQCSVGCNTSPGERYGELRRIENRYNGSVNHYFLCDRGRFGYGYVNLQDRPRQPMQRCGDALITLSVDQAIQGAVAALRYAGATIGIGSPRASIESNFALRELVGEENFYAGISGGEQDCLALMLHILRNSGIRTPSLREIESYDAVLVLGEDLTQTGARVALAVRQAVKGKARVMAAAQKVPDWQIAAIMNIGQNAKHPLFITNVDRTRLDDVATWSYCAPVNDQARLGFAIAHKLDKTAPAVANLDDSLQSKVDVIAQALADACKPLIISGSNACSAAVISAAANVAYALKSLGSQVGISFIASSANSMGLAMMGGGSLDDALAALEKRAADCVIVLENDLYRHAPALRIDAALANVKNLIVLDHQRTTLQNKANLILSAASFAESDGTLVNQECRAQRFFQVYDPTYYNNKVVMLSSWRWLHLVHSTHLQRQASWTQLDHIIDAAAEAMPQLSGIKHAAPDAGFRVHGQKLACEPHRYSGRTAIRAQIDVHEPRVPQNKDSMFAFSMEGNNAPQAPRQQVAFAWAPGWNSPQAWNKFQDEVGGHLWYGDPGVRLLEESEHRVEYFKDIPPAFTLAKDASWRIVPYWHLFGSDETSQNAPVIQERMPAPYVMMSRSDASRMGIKCGTLLDVTCEDIKLRLPVKFSDCLISGQVGLPLGFPGIPTMLAGQRVVNLREVSP</sequence>
<keyword evidence="11 15" id="KW-0520">NAD</keyword>
<dbReference type="SMART" id="SM00926">
    <property type="entry name" value="Molybdop_Fe4S4"/>
    <property type="match status" value="1"/>
</dbReference>
<name>J3YS56_9ENTR</name>
<dbReference type="PROSITE" id="PS51839">
    <property type="entry name" value="4FE4S_HC3"/>
    <property type="match status" value="1"/>
</dbReference>
<evidence type="ECO:0000256" key="7">
    <source>
        <dbReference type="ARBA" id="ARBA00022723"/>
    </source>
</evidence>
<organism evidence="19 20">
    <name type="scientific">secondary endosymbiont of Ctenarytaina eucalypti</name>
    <dbReference type="NCBI Taxonomy" id="1199245"/>
    <lineage>
        <taxon>Bacteria</taxon>
        <taxon>Pseudomonadati</taxon>
        <taxon>Pseudomonadota</taxon>
        <taxon>Gammaproteobacteria</taxon>
        <taxon>Enterobacterales</taxon>
        <taxon>Enterobacteriaceae</taxon>
        <taxon>aphid secondary symbionts</taxon>
    </lineage>
</organism>
<dbReference type="CDD" id="cd02771">
    <property type="entry name" value="MopB_NDH-1_NuoG2-N7"/>
    <property type="match status" value="1"/>
</dbReference>
<dbReference type="HOGENOM" id="CLU_000422_11_4_6"/>
<dbReference type="Gene3D" id="3.10.20.740">
    <property type="match status" value="1"/>
</dbReference>
<evidence type="ECO:0000256" key="5">
    <source>
        <dbReference type="ARBA" id="ARBA00022714"/>
    </source>
</evidence>
<dbReference type="CDD" id="cd00207">
    <property type="entry name" value="fer2"/>
    <property type="match status" value="1"/>
</dbReference>
<evidence type="ECO:0000256" key="13">
    <source>
        <dbReference type="ARBA" id="ARBA00026021"/>
    </source>
</evidence>
<comment type="similarity">
    <text evidence="3 15">Belongs to the complex I 75 kDa subunit family.</text>
</comment>
<dbReference type="PROSITE" id="PS51669">
    <property type="entry name" value="4FE4S_MOW_BIS_MGD"/>
    <property type="match status" value="1"/>
</dbReference>
<keyword evidence="8 15" id="KW-1278">Translocase</keyword>
<dbReference type="PROSITE" id="PS00642">
    <property type="entry name" value="COMPLEX1_75K_2"/>
    <property type="match status" value="1"/>
</dbReference>
<evidence type="ECO:0000313" key="20">
    <source>
        <dbReference type="Proteomes" id="UP000003936"/>
    </source>
</evidence>
<feature type="domain" description="2Fe-2S ferredoxin-type" evidence="16">
    <location>
        <begin position="1"/>
        <end position="87"/>
    </location>
</feature>
<dbReference type="EC" id="7.1.1.-" evidence="15"/>
<evidence type="ECO:0000256" key="15">
    <source>
        <dbReference type="RuleBase" id="RU003525"/>
    </source>
</evidence>
<evidence type="ECO:0000256" key="4">
    <source>
        <dbReference type="ARBA" id="ARBA00022485"/>
    </source>
</evidence>
<keyword evidence="5 15" id="KW-0001">2Fe-2S</keyword>
<dbReference type="FunFam" id="3.30.200.210:FF:000004">
    <property type="entry name" value="NADH-quinone oxidoreductase"/>
    <property type="match status" value="1"/>
</dbReference>
<dbReference type="InterPro" id="IPR000283">
    <property type="entry name" value="NADH_UbQ_OxRdtase_75kDa_su_CS"/>
</dbReference>
<dbReference type="GO" id="GO:0042773">
    <property type="term" value="P:ATP synthesis coupled electron transport"/>
    <property type="evidence" value="ECO:0007669"/>
    <property type="project" value="InterPro"/>
</dbReference>
<dbReference type="EMBL" id="CP003546">
    <property type="protein sequence ID" value="AFP84978.1"/>
    <property type="molecule type" value="Genomic_DNA"/>
</dbReference>
<evidence type="ECO:0000256" key="8">
    <source>
        <dbReference type="ARBA" id="ARBA00022967"/>
    </source>
</evidence>
<comment type="catalytic activity">
    <reaction evidence="14 15">
        <text>a quinone + NADH + 5 H(+)(in) = a quinol + NAD(+) + 4 H(+)(out)</text>
        <dbReference type="Rhea" id="RHEA:57888"/>
        <dbReference type="ChEBI" id="CHEBI:15378"/>
        <dbReference type="ChEBI" id="CHEBI:24646"/>
        <dbReference type="ChEBI" id="CHEBI:57540"/>
        <dbReference type="ChEBI" id="CHEBI:57945"/>
        <dbReference type="ChEBI" id="CHEBI:132124"/>
    </reaction>
</comment>
<dbReference type="GO" id="GO:0046872">
    <property type="term" value="F:metal ion binding"/>
    <property type="evidence" value="ECO:0007669"/>
    <property type="project" value="UniProtKB-UniRule"/>
</dbReference>
<keyword evidence="4 15" id="KW-0004">4Fe-4S</keyword>
<dbReference type="PANTHER" id="PTHR43105:SF10">
    <property type="entry name" value="NADH-QUINONE OXIDOREDUCTASE SUBUNIT G"/>
    <property type="match status" value="1"/>
</dbReference>
<accession>J3YS56</accession>
<dbReference type="AlphaFoldDB" id="J3YS56"/>
<evidence type="ECO:0000256" key="12">
    <source>
        <dbReference type="ARBA" id="ARBA00023075"/>
    </source>
</evidence>
<comment type="subunit">
    <text evidence="13">Composed of 13 different subunits. Subunits NuoCD, E, F, and G constitute the peripheral sector of the complex.</text>
</comment>
<dbReference type="InterPro" id="IPR019574">
    <property type="entry name" value="NADH_UbQ_OxRdtase_Gsu_4Fe4S-bd"/>
</dbReference>
<proteinExistence type="inferred from homology"/>
<dbReference type="Pfam" id="PF00384">
    <property type="entry name" value="Molybdopterin"/>
    <property type="match status" value="1"/>
</dbReference>
<dbReference type="Gene3D" id="3.30.200.210">
    <property type="match status" value="1"/>
</dbReference>
<feature type="domain" description="4Fe-4S Mo/W bis-MGD-type" evidence="17">
    <location>
        <begin position="225"/>
        <end position="281"/>
    </location>
</feature>
<dbReference type="GO" id="GO:0016020">
    <property type="term" value="C:membrane"/>
    <property type="evidence" value="ECO:0007669"/>
    <property type="project" value="InterPro"/>
</dbReference>
<keyword evidence="6 15" id="KW-0874">Quinone</keyword>
<evidence type="ECO:0000256" key="10">
    <source>
        <dbReference type="ARBA" id="ARBA00023014"/>
    </source>
</evidence>
<protein>
    <recommendedName>
        <fullName evidence="15">NADH-quinone oxidoreductase</fullName>
        <ecNumber evidence="15">7.1.1.-</ecNumber>
    </recommendedName>
</protein>
<keyword evidence="20" id="KW-1185">Reference proteome</keyword>
<dbReference type="GO" id="GO:0003954">
    <property type="term" value="F:NADH dehydrogenase activity"/>
    <property type="evidence" value="ECO:0007669"/>
    <property type="project" value="TreeGrafter"/>
</dbReference>
<dbReference type="InterPro" id="IPR050123">
    <property type="entry name" value="Prok_molybdopt-oxidoreductase"/>
</dbReference>
<dbReference type="InterPro" id="IPR010228">
    <property type="entry name" value="NADH_UbQ_OxRdtase_Gsu"/>
</dbReference>
<evidence type="ECO:0000256" key="6">
    <source>
        <dbReference type="ARBA" id="ARBA00022719"/>
    </source>
</evidence>
<dbReference type="SUPFAM" id="SSF54292">
    <property type="entry name" value="2Fe-2S ferredoxin-like"/>
    <property type="match status" value="1"/>
</dbReference>
<dbReference type="NCBIfam" id="TIGR01973">
    <property type="entry name" value="NuoG"/>
    <property type="match status" value="1"/>
</dbReference>
<comment type="cofactor">
    <cofactor evidence="15">
        <name>[2Fe-2S] cluster</name>
        <dbReference type="ChEBI" id="CHEBI:190135"/>
    </cofactor>
    <text evidence="15">Binds 1 [2Fe-2S] cluster per subunit.</text>
</comment>
<comment type="cofactor">
    <cofactor evidence="1 15">
        <name>[4Fe-4S] cluster</name>
        <dbReference type="ChEBI" id="CHEBI:49883"/>
    </cofactor>
</comment>
<dbReference type="STRING" id="1199245.A359_05870"/>
<feature type="domain" description="4Fe-4S His(Cys)3-ligated-type" evidence="18">
    <location>
        <begin position="87"/>
        <end position="126"/>
    </location>
</feature>
<dbReference type="FunFam" id="3.10.20.740:FF:000002">
    <property type="entry name" value="NADH-quinone oxidoreductase"/>
    <property type="match status" value="1"/>
</dbReference>
<dbReference type="Pfam" id="PF04879">
    <property type="entry name" value="Molybdop_Fe4S4"/>
    <property type="match status" value="1"/>
</dbReference>
<dbReference type="InterPro" id="IPR006656">
    <property type="entry name" value="Mopterin_OxRdtase"/>
</dbReference>
<evidence type="ECO:0000259" key="17">
    <source>
        <dbReference type="PROSITE" id="PS51669"/>
    </source>
</evidence>
<dbReference type="GO" id="GO:0008137">
    <property type="term" value="F:NADH dehydrogenase (ubiquinone) activity"/>
    <property type="evidence" value="ECO:0007669"/>
    <property type="project" value="UniProtKB-UniRule"/>
</dbReference>
<dbReference type="InterPro" id="IPR054351">
    <property type="entry name" value="NADH_UbQ_OxRdtase_ferredoxin"/>
</dbReference>
<keyword evidence="9 15" id="KW-0408">Iron</keyword>
<evidence type="ECO:0000256" key="14">
    <source>
        <dbReference type="ARBA" id="ARBA00047712"/>
    </source>
</evidence>
<dbReference type="PATRIC" id="fig|1199245.3.peg.706"/>
<dbReference type="Proteomes" id="UP000003936">
    <property type="component" value="Chromosome"/>
</dbReference>
<dbReference type="Gene3D" id="3.40.50.740">
    <property type="match status" value="1"/>
</dbReference>
<dbReference type="CDD" id="cd02788">
    <property type="entry name" value="MopB_CT_NDH-1_NuoG2-N7"/>
    <property type="match status" value="1"/>
</dbReference>
<reference evidence="19 20" key="1">
    <citation type="journal article" date="2012" name="Mol. Biol. Evol.">
        <title>Genome reduction and co-evolution between the primary and secondary bacterial symbionts of psyllids.</title>
        <authorList>
            <person name="Sloan D.B."/>
            <person name="Moran N.A."/>
        </authorList>
    </citation>
    <scope>NUCLEOTIDE SEQUENCE [LARGE SCALE GENOMIC DNA]</scope>
    <source>
        <strain evidence="19">Ceuc_S</strain>
    </source>
</reference>
<dbReference type="PROSITE" id="PS00641">
    <property type="entry name" value="COMPLEX1_75K_1"/>
    <property type="match status" value="1"/>
</dbReference>
<dbReference type="PROSITE" id="PS00643">
    <property type="entry name" value="COMPLEX1_75K_3"/>
    <property type="match status" value="1"/>
</dbReference>
<dbReference type="InterPro" id="IPR009010">
    <property type="entry name" value="Asp_de-COase-like_dom_sf"/>
</dbReference>
<dbReference type="SMART" id="SM00929">
    <property type="entry name" value="NADH-G_4Fe-4S_3"/>
    <property type="match status" value="1"/>
</dbReference>
<dbReference type="InterPro" id="IPR006963">
    <property type="entry name" value="Mopterin_OxRdtase_4Fe-4S_dom"/>
</dbReference>
<gene>
    <name evidence="19" type="ORF">A359_05870</name>
</gene>
<keyword evidence="10 15" id="KW-0411">Iron-sulfur</keyword>
<dbReference type="KEGG" id="sect:A359_05870"/>
<dbReference type="Pfam" id="PF13510">
    <property type="entry name" value="Fer2_4"/>
    <property type="match status" value="1"/>
</dbReference>
<dbReference type="SUPFAM" id="SSF53706">
    <property type="entry name" value="Formate dehydrogenase/DMSO reductase, domains 1-3"/>
    <property type="match status" value="1"/>
</dbReference>
<evidence type="ECO:0000256" key="11">
    <source>
        <dbReference type="ARBA" id="ARBA00023027"/>
    </source>
</evidence>
<dbReference type="RefSeq" id="WP_014888276.1">
    <property type="nucleotide sequence ID" value="NC_018419.1"/>
</dbReference>